<evidence type="ECO:0000256" key="2">
    <source>
        <dbReference type="ARBA" id="ARBA00022475"/>
    </source>
</evidence>
<dbReference type="PANTHER" id="PTHR24249">
    <property type="entry name" value="HISTAMINE RECEPTOR-RELATED G-PROTEIN COUPLED RECEPTOR"/>
    <property type="match status" value="1"/>
</dbReference>
<gene>
    <name evidence="13" type="primary">LOC106051800</name>
</gene>
<dbReference type="SUPFAM" id="SSF81321">
    <property type="entry name" value="Family A G protein-coupled receptor-like"/>
    <property type="match status" value="1"/>
</dbReference>
<dbReference type="Pfam" id="PF00001">
    <property type="entry name" value="7tm_1"/>
    <property type="match status" value="1"/>
</dbReference>
<evidence type="ECO:0000256" key="10">
    <source>
        <dbReference type="SAM" id="Phobius"/>
    </source>
</evidence>
<feature type="transmembrane region" description="Helical" evidence="10">
    <location>
        <begin position="72"/>
        <end position="93"/>
    </location>
</feature>
<sequence length="344" mass="38224">MMVTVLDNSTLGNELTITTPLPDSFEEDEGAVEFHLFIAVISVALAAFICFGNAMTLLAIFRNSLLQTTPSLCIGSLAVADSLVGLLLLVQGIGDFMLSENFLEHNEQLCLSLMSLLFVSVTASMLSMVLVAVDRYIYISYSLHYTTLVTRTRSSSLIALIWVIAMVYGTIPAYTSHYQSAQGCEPTHSFSRTYMIIVHPTLFFSVCAVTLFLYCQIGRTAVRQRKLINAQKGNIFCADKKIKSNFSRSSLKLVKLLMAVFGFFFISWCPLLVVSILEYTIHVNHHVLTVCGLLAVMNSGINFLMLSFMNADFRNEFRKILCSRCGARKVYPIAPSTISKSFPD</sequence>
<dbReference type="GO" id="GO:0004930">
    <property type="term" value="F:G protein-coupled receptor activity"/>
    <property type="evidence" value="ECO:0007669"/>
    <property type="project" value="UniProtKB-KW"/>
</dbReference>
<feature type="transmembrane region" description="Helical" evidence="10">
    <location>
        <begin position="256"/>
        <end position="281"/>
    </location>
</feature>
<evidence type="ECO:0000313" key="12">
    <source>
        <dbReference type="Proteomes" id="UP001165740"/>
    </source>
</evidence>
<comment type="similarity">
    <text evidence="9">Belongs to the G-protein coupled receptor 1 family.</text>
</comment>
<keyword evidence="8 9" id="KW-0807">Transducer</keyword>
<comment type="subcellular location">
    <subcellularLocation>
        <location evidence="1">Cell membrane</location>
        <topology evidence="1">Multi-pass membrane protein</topology>
    </subcellularLocation>
</comment>
<evidence type="ECO:0000256" key="1">
    <source>
        <dbReference type="ARBA" id="ARBA00004651"/>
    </source>
</evidence>
<dbReference type="InterPro" id="IPR050569">
    <property type="entry name" value="TAAR"/>
</dbReference>
<dbReference type="Proteomes" id="UP001165740">
    <property type="component" value="Chromosome 2"/>
</dbReference>
<name>A0A9U8DVY2_BIOGL</name>
<keyword evidence="2" id="KW-1003">Cell membrane</keyword>
<keyword evidence="7 9" id="KW-0675">Receptor</keyword>
<evidence type="ECO:0000256" key="9">
    <source>
        <dbReference type="RuleBase" id="RU000688"/>
    </source>
</evidence>
<evidence type="ECO:0000256" key="7">
    <source>
        <dbReference type="ARBA" id="ARBA00023170"/>
    </source>
</evidence>
<dbReference type="KEGG" id="bgt:106051800"/>
<feature type="transmembrane region" description="Helical" evidence="10">
    <location>
        <begin position="154"/>
        <end position="174"/>
    </location>
</feature>
<feature type="transmembrane region" description="Helical" evidence="10">
    <location>
        <begin position="34"/>
        <end position="60"/>
    </location>
</feature>
<keyword evidence="5 9" id="KW-0297">G-protein coupled receptor</keyword>
<dbReference type="OrthoDB" id="5965749at2759"/>
<dbReference type="Gene3D" id="1.20.1070.10">
    <property type="entry name" value="Rhodopsin 7-helix transmembrane proteins"/>
    <property type="match status" value="1"/>
</dbReference>
<feature type="domain" description="G-protein coupled receptors family 1 profile" evidence="11">
    <location>
        <begin position="52"/>
        <end position="306"/>
    </location>
</feature>
<dbReference type="AlphaFoldDB" id="A0A9U8DVY2"/>
<dbReference type="SMART" id="SM01381">
    <property type="entry name" value="7TM_GPCR_Srsx"/>
    <property type="match status" value="1"/>
</dbReference>
<feature type="transmembrane region" description="Helical" evidence="10">
    <location>
        <begin position="113"/>
        <end position="133"/>
    </location>
</feature>
<evidence type="ECO:0000313" key="13">
    <source>
        <dbReference type="RefSeq" id="XP_013062457.2"/>
    </source>
</evidence>
<keyword evidence="6 10" id="KW-0472">Membrane</keyword>
<feature type="transmembrane region" description="Helical" evidence="10">
    <location>
        <begin position="194"/>
        <end position="215"/>
    </location>
</feature>
<organism evidence="12 13">
    <name type="scientific">Biomphalaria glabrata</name>
    <name type="common">Bloodfluke planorb</name>
    <name type="synonym">Freshwater snail</name>
    <dbReference type="NCBI Taxonomy" id="6526"/>
    <lineage>
        <taxon>Eukaryota</taxon>
        <taxon>Metazoa</taxon>
        <taxon>Spiralia</taxon>
        <taxon>Lophotrochozoa</taxon>
        <taxon>Mollusca</taxon>
        <taxon>Gastropoda</taxon>
        <taxon>Heterobranchia</taxon>
        <taxon>Euthyneura</taxon>
        <taxon>Panpulmonata</taxon>
        <taxon>Hygrophila</taxon>
        <taxon>Lymnaeoidea</taxon>
        <taxon>Planorbidae</taxon>
        <taxon>Biomphalaria</taxon>
    </lineage>
</organism>
<dbReference type="PROSITE" id="PS50262">
    <property type="entry name" value="G_PROTEIN_RECEP_F1_2"/>
    <property type="match status" value="1"/>
</dbReference>
<dbReference type="PRINTS" id="PR00237">
    <property type="entry name" value="GPCRRHODOPSN"/>
</dbReference>
<dbReference type="PROSITE" id="PS00237">
    <property type="entry name" value="G_PROTEIN_RECEP_F1_1"/>
    <property type="match status" value="1"/>
</dbReference>
<reference evidence="13" key="1">
    <citation type="submission" date="2025-08" db="UniProtKB">
        <authorList>
            <consortium name="RefSeq"/>
        </authorList>
    </citation>
    <scope>IDENTIFICATION</scope>
</reference>
<dbReference type="PANTHER" id="PTHR24249:SF372">
    <property type="entry name" value="G-PROTEIN COUPLED RECEPTORS FAMILY 1 PROFILE DOMAIN-CONTAINING PROTEIN"/>
    <property type="match status" value="1"/>
</dbReference>
<evidence type="ECO:0000256" key="4">
    <source>
        <dbReference type="ARBA" id="ARBA00022989"/>
    </source>
</evidence>
<dbReference type="OMA" id="MWIHRIA"/>
<accession>A0A9U8DVY2</accession>
<evidence type="ECO:0000256" key="6">
    <source>
        <dbReference type="ARBA" id="ARBA00023136"/>
    </source>
</evidence>
<proteinExistence type="inferred from homology"/>
<keyword evidence="3 9" id="KW-0812">Transmembrane</keyword>
<evidence type="ECO:0000259" key="11">
    <source>
        <dbReference type="PROSITE" id="PS50262"/>
    </source>
</evidence>
<feature type="transmembrane region" description="Helical" evidence="10">
    <location>
        <begin position="287"/>
        <end position="309"/>
    </location>
</feature>
<protein>
    <submittedName>
        <fullName evidence="13">Beta-2 adrenergic receptor-like</fullName>
    </submittedName>
</protein>
<dbReference type="InterPro" id="IPR017452">
    <property type="entry name" value="GPCR_Rhodpsn_7TM"/>
</dbReference>
<dbReference type="InterPro" id="IPR000276">
    <property type="entry name" value="GPCR_Rhodpsn"/>
</dbReference>
<dbReference type="CDD" id="cd00637">
    <property type="entry name" value="7tm_classA_rhodopsin-like"/>
    <property type="match status" value="1"/>
</dbReference>
<keyword evidence="12" id="KW-1185">Reference proteome</keyword>
<dbReference type="GO" id="GO:0005886">
    <property type="term" value="C:plasma membrane"/>
    <property type="evidence" value="ECO:0007669"/>
    <property type="project" value="UniProtKB-SubCell"/>
</dbReference>
<dbReference type="GeneID" id="106051800"/>
<keyword evidence="4 10" id="KW-1133">Transmembrane helix</keyword>
<evidence type="ECO:0000256" key="5">
    <source>
        <dbReference type="ARBA" id="ARBA00023040"/>
    </source>
</evidence>
<dbReference type="RefSeq" id="XP_013062457.2">
    <property type="nucleotide sequence ID" value="XM_013207003.2"/>
</dbReference>
<evidence type="ECO:0000256" key="8">
    <source>
        <dbReference type="ARBA" id="ARBA00023224"/>
    </source>
</evidence>
<evidence type="ECO:0000256" key="3">
    <source>
        <dbReference type="ARBA" id="ARBA00022692"/>
    </source>
</evidence>